<proteinExistence type="predicted"/>
<protein>
    <submittedName>
        <fullName evidence="1">Uncharacterized protein</fullName>
    </submittedName>
</protein>
<organism evidence="1 2">
    <name type="scientific">Strongylus vulgaris</name>
    <name type="common">Blood worm</name>
    <dbReference type="NCBI Taxonomy" id="40348"/>
    <lineage>
        <taxon>Eukaryota</taxon>
        <taxon>Metazoa</taxon>
        <taxon>Ecdysozoa</taxon>
        <taxon>Nematoda</taxon>
        <taxon>Chromadorea</taxon>
        <taxon>Rhabditida</taxon>
        <taxon>Rhabditina</taxon>
        <taxon>Rhabditomorpha</taxon>
        <taxon>Strongyloidea</taxon>
        <taxon>Strongylidae</taxon>
        <taxon>Strongylus</taxon>
    </lineage>
</organism>
<dbReference type="Gene3D" id="3.40.33.10">
    <property type="entry name" value="CAP"/>
    <property type="match status" value="1"/>
</dbReference>
<dbReference type="EMBL" id="UYYB01123421">
    <property type="protein sequence ID" value="VDM83487.1"/>
    <property type="molecule type" value="Genomic_DNA"/>
</dbReference>
<gene>
    <name evidence="1" type="ORF">SVUK_LOCUS18485</name>
</gene>
<evidence type="ECO:0000313" key="2">
    <source>
        <dbReference type="Proteomes" id="UP000270094"/>
    </source>
</evidence>
<dbReference type="AlphaFoldDB" id="A0A3P7K4Z6"/>
<sequence length="131" mass="15033">MFQNYECYVEKEARRGVQNCQEGDSDRELGGENSLWVPISEAAKQWWSTVALADPTDLTITPRWLTPPLRSFTLMGYGYTDKIGCAVQKCNDKYFVKCRYKPGYFELGWKLYKTGKPCDACDTCENVLCVE</sequence>
<dbReference type="SUPFAM" id="SSF55797">
    <property type="entry name" value="PR-1-like"/>
    <property type="match status" value="1"/>
</dbReference>
<dbReference type="InterPro" id="IPR035940">
    <property type="entry name" value="CAP_sf"/>
</dbReference>
<dbReference type="Proteomes" id="UP000270094">
    <property type="component" value="Unassembled WGS sequence"/>
</dbReference>
<evidence type="ECO:0000313" key="1">
    <source>
        <dbReference type="EMBL" id="VDM83487.1"/>
    </source>
</evidence>
<dbReference type="OrthoDB" id="5820037at2759"/>
<keyword evidence="2" id="KW-1185">Reference proteome</keyword>
<accession>A0A3P7K4Z6</accession>
<reference evidence="1 2" key="1">
    <citation type="submission" date="2018-11" db="EMBL/GenBank/DDBJ databases">
        <authorList>
            <consortium name="Pathogen Informatics"/>
        </authorList>
    </citation>
    <scope>NUCLEOTIDE SEQUENCE [LARGE SCALE GENOMIC DNA]</scope>
</reference>
<name>A0A3P7K4Z6_STRVU</name>